<dbReference type="PANTHER" id="PTHR43853">
    <property type="entry name" value="3-KETOACYL-COA THIOLASE, PEROXISOMAL"/>
    <property type="match status" value="1"/>
</dbReference>
<evidence type="ECO:0000256" key="1">
    <source>
        <dbReference type="ARBA" id="ARBA00010982"/>
    </source>
</evidence>
<evidence type="ECO:0000313" key="9">
    <source>
        <dbReference type="EMBL" id="PJE93849.1"/>
    </source>
</evidence>
<dbReference type="GO" id="GO:0010124">
    <property type="term" value="P:phenylacetate catabolic process"/>
    <property type="evidence" value="ECO:0007669"/>
    <property type="project" value="TreeGrafter"/>
</dbReference>
<feature type="domain" description="Thiolase C-terminal" evidence="8">
    <location>
        <begin position="275"/>
        <end position="397"/>
    </location>
</feature>
<dbReference type="Gene3D" id="3.40.47.10">
    <property type="match status" value="1"/>
</dbReference>
<dbReference type="InterPro" id="IPR020617">
    <property type="entry name" value="Thiolase_C"/>
</dbReference>
<dbReference type="Pfam" id="PF00108">
    <property type="entry name" value="Thiolase_N"/>
    <property type="match status" value="1"/>
</dbReference>
<dbReference type="GO" id="GO:0006635">
    <property type="term" value="P:fatty acid beta-oxidation"/>
    <property type="evidence" value="ECO:0007669"/>
    <property type="project" value="TreeGrafter"/>
</dbReference>
<keyword evidence="10" id="KW-1185">Reference proteome</keyword>
<evidence type="ECO:0000256" key="2">
    <source>
        <dbReference type="ARBA" id="ARBA00022679"/>
    </source>
</evidence>
<dbReference type="InterPro" id="IPR050215">
    <property type="entry name" value="Thiolase-like_sf_Thiolase"/>
</dbReference>
<dbReference type="Pfam" id="PF02803">
    <property type="entry name" value="Thiolase_C"/>
    <property type="match status" value="1"/>
</dbReference>
<organism evidence="9 10">
    <name type="scientific">Streptomyces carminius</name>
    <dbReference type="NCBI Taxonomy" id="2665496"/>
    <lineage>
        <taxon>Bacteria</taxon>
        <taxon>Bacillati</taxon>
        <taxon>Actinomycetota</taxon>
        <taxon>Actinomycetes</taxon>
        <taxon>Kitasatosporales</taxon>
        <taxon>Streptomycetaceae</taxon>
        <taxon>Streptomyces</taxon>
    </lineage>
</organism>
<evidence type="ECO:0000259" key="7">
    <source>
        <dbReference type="Pfam" id="PF00108"/>
    </source>
</evidence>
<feature type="domain" description="Thiolase N-terminal" evidence="7">
    <location>
        <begin position="8"/>
        <end position="266"/>
    </location>
</feature>
<dbReference type="GO" id="GO:0005737">
    <property type="term" value="C:cytoplasm"/>
    <property type="evidence" value="ECO:0007669"/>
    <property type="project" value="UniProtKB-ARBA"/>
</dbReference>
<dbReference type="AlphaFoldDB" id="A0A2M8LPG7"/>
<evidence type="ECO:0000256" key="3">
    <source>
        <dbReference type="ARBA" id="ARBA00023315"/>
    </source>
</evidence>
<proteinExistence type="inferred from homology"/>
<dbReference type="RefSeq" id="WP_100205519.1">
    <property type="nucleotide sequence ID" value="NZ_PGGW01000071.1"/>
</dbReference>
<dbReference type="InterPro" id="IPR002155">
    <property type="entry name" value="Thiolase"/>
</dbReference>
<dbReference type="InterPro" id="IPR020616">
    <property type="entry name" value="Thiolase_N"/>
</dbReference>
<dbReference type="EMBL" id="PGGW01000071">
    <property type="protein sequence ID" value="PJE93849.1"/>
    <property type="molecule type" value="Genomic_DNA"/>
</dbReference>
<keyword evidence="2 5" id="KW-0808">Transferase</keyword>
<feature type="active site" description="Proton acceptor" evidence="4">
    <location>
        <position position="385"/>
    </location>
</feature>
<name>A0A2M8LPG7_9ACTN</name>
<reference evidence="9 10" key="1">
    <citation type="submission" date="2017-11" db="EMBL/GenBank/DDBJ databases">
        <title>Streptomyces carmine sp. nov., a novel actinomycete isolated from Sophora alopecuroides in Xinjiang, China.</title>
        <authorList>
            <person name="Wang Y."/>
            <person name="Luo X."/>
            <person name="Wan C."/>
            <person name="Zhang L."/>
        </authorList>
    </citation>
    <scope>NUCLEOTIDE SEQUENCE [LARGE SCALE GENOMIC DNA]</scope>
    <source>
        <strain evidence="9 10">TRM SA0054</strain>
    </source>
</reference>
<dbReference type="CDD" id="cd00751">
    <property type="entry name" value="thiolase"/>
    <property type="match status" value="1"/>
</dbReference>
<evidence type="ECO:0000256" key="5">
    <source>
        <dbReference type="RuleBase" id="RU003557"/>
    </source>
</evidence>
<dbReference type="PANTHER" id="PTHR43853:SF2">
    <property type="entry name" value="3-OXOADIPYL-COA_3-OXO-5,6-DEHYDROSUBERYL-COA THIOLASE"/>
    <property type="match status" value="1"/>
</dbReference>
<dbReference type="PIRSF" id="PIRSF000429">
    <property type="entry name" value="Ac-CoA_Ac_transf"/>
    <property type="match status" value="1"/>
</dbReference>
<comment type="caution">
    <text evidence="9">The sequence shown here is derived from an EMBL/GenBank/DDBJ whole genome shotgun (WGS) entry which is preliminary data.</text>
</comment>
<accession>A0A2M8LPG7</accession>
<sequence>MPRTARDVVFVDGVRTPFGKAGPKGIYHETRADDLVVKCIRELLRRNPGLPPERIDEVAVAATTQIGDQGLTLGRTAGILAGLPTTVPGYSIDRMCAGAMTAVTTTSGSIVFGAYDVVVAGGVEHMGRHPMGEGVDPNPRFVSEKLVDQSALFMGMTAENLHDRFPHLTRRRADEYAVRSQEKAAKAYADGKVQADLVPISVRRTSPEGGETGWGLATADEPMRPGTTLEQLAGLKTPFRTHGRVTAGNAAGLNDGATASLIAAEDVARELGLPVKMRLVSYAFAGVEPEVMGIGPVPSTEKALAKAGLSIGDIGLFEINEAFAVQVLAFLDHYGIADDDPRVNQYGGAIAYGHPLASSGVRLMTQLARQFEEQPHVRYGLTTMCVGFGMGGTVIWENPHFEGADK</sequence>
<dbReference type="InterPro" id="IPR020613">
    <property type="entry name" value="Thiolase_CS"/>
</dbReference>
<dbReference type="SUPFAM" id="SSF53901">
    <property type="entry name" value="Thiolase-like"/>
    <property type="match status" value="2"/>
</dbReference>
<dbReference type="PROSITE" id="PS00737">
    <property type="entry name" value="THIOLASE_2"/>
    <property type="match status" value="1"/>
</dbReference>
<dbReference type="InterPro" id="IPR016039">
    <property type="entry name" value="Thiolase-like"/>
</dbReference>
<feature type="active site" description="Acyl-thioester intermediate" evidence="4">
    <location>
        <position position="96"/>
    </location>
</feature>
<protein>
    <submittedName>
        <fullName evidence="9">Acetyl-CoA C-acyltransferase</fullName>
    </submittedName>
</protein>
<feature type="active site" description="Proton acceptor" evidence="4">
    <location>
        <position position="354"/>
    </location>
</feature>
<evidence type="ECO:0000256" key="6">
    <source>
        <dbReference type="SAM" id="MobiDB-lite"/>
    </source>
</evidence>
<dbReference type="Proteomes" id="UP000230407">
    <property type="component" value="Unassembled WGS sequence"/>
</dbReference>
<comment type="similarity">
    <text evidence="1 5">Belongs to the thiolase-like superfamily. Thiolase family.</text>
</comment>
<feature type="region of interest" description="Disordered" evidence="6">
    <location>
        <begin position="203"/>
        <end position="223"/>
    </location>
</feature>
<keyword evidence="3 5" id="KW-0012">Acyltransferase</keyword>
<dbReference type="GO" id="GO:0003988">
    <property type="term" value="F:acetyl-CoA C-acyltransferase activity"/>
    <property type="evidence" value="ECO:0007669"/>
    <property type="project" value="TreeGrafter"/>
</dbReference>
<evidence type="ECO:0000313" key="10">
    <source>
        <dbReference type="Proteomes" id="UP000230407"/>
    </source>
</evidence>
<gene>
    <name evidence="9" type="ORF">CUT44_32145</name>
</gene>
<evidence type="ECO:0000259" key="8">
    <source>
        <dbReference type="Pfam" id="PF02803"/>
    </source>
</evidence>
<evidence type="ECO:0000256" key="4">
    <source>
        <dbReference type="PIRSR" id="PIRSR000429-1"/>
    </source>
</evidence>
<dbReference type="NCBIfam" id="TIGR01930">
    <property type="entry name" value="AcCoA-C-Actrans"/>
    <property type="match status" value="1"/>
</dbReference>